<dbReference type="RefSeq" id="WP_183626715.1">
    <property type="nucleotide sequence ID" value="NZ_JACHWJ010000007.1"/>
</dbReference>
<organism evidence="1 2">
    <name type="scientific">Pseudoclavibacter helvolus</name>
    <dbReference type="NCBI Taxonomy" id="255205"/>
    <lineage>
        <taxon>Bacteria</taxon>
        <taxon>Bacillati</taxon>
        <taxon>Actinomycetota</taxon>
        <taxon>Actinomycetes</taxon>
        <taxon>Micrococcales</taxon>
        <taxon>Microbacteriaceae</taxon>
        <taxon>Pseudoclavibacter</taxon>
    </lineage>
</organism>
<gene>
    <name evidence="1" type="ORF">FHX72_003557</name>
</gene>
<evidence type="ECO:0008006" key="3">
    <source>
        <dbReference type="Google" id="ProtNLM"/>
    </source>
</evidence>
<sequence length="200" mass="21720">MADKRGVSVEESTAPDTSAVRFEARVLGVPVVGDDGERLIVRLPEDASRMLPSRGQVSVVGSIRAGADGDPRPFETVIEPDGLRGHWLDVAAALGSDVADGGEVSVELRPSGEWPEPDVPADFAEALADAPDSAETWRDITPMARWEWVRWINSTRVVKTRERRIEVGLSKLEDGKRRPCCFDLSSCTDPELSKSGKLAV</sequence>
<dbReference type="EMBL" id="JACHWJ010000007">
    <property type="protein sequence ID" value="MBB2959392.1"/>
    <property type="molecule type" value="Genomic_DNA"/>
</dbReference>
<dbReference type="AlphaFoldDB" id="A0A7W4URN4"/>
<proteinExistence type="predicted"/>
<comment type="caution">
    <text evidence="1">The sequence shown here is derived from an EMBL/GenBank/DDBJ whole genome shotgun (WGS) entry which is preliminary data.</text>
</comment>
<dbReference type="Pfam" id="PF13376">
    <property type="entry name" value="OmdA"/>
    <property type="match status" value="1"/>
</dbReference>
<dbReference type="Proteomes" id="UP000545286">
    <property type="component" value="Unassembled WGS sequence"/>
</dbReference>
<dbReference type="Gene3D" id="2.40.30.100">
    <property type="entry name" value="AF2212/PG0164-like"/>
    <property type="match status" value="1"/>
</dbReference>
<accession>A0A7W4URN4</accession>
<keyword evidence="2" id="KW-1185">Reference proteome</keyword>
<reference evidence="1 2" key="1">
    <citation type="submission" date="2020-08" db="EMBL/GenBank/DDBJ databases">
        <title>Sequencing the genomes of 1000 actinobacteria strains.</title>
        <authorList>
            <person name="Klenk H.-P."/>
        </authorList>
    </citation>
    <scope>NUCLEOTIDE SEQUENCE [LARGE SCALE GENOMIC DNA]</scope>
    <source>
        <strain evidence="1 2">DSM 20419</strain>
    </source>
</reference>
<name>A0A7W4URN4_9MICO</name>
<dbReference type="SUPFAM" id="SSF141694">
    <property type="entry name" value="AF2212/PG0164-like"/>
    <property type="match status" value="1"/>
</dbReference>
<protein>
    <recommendedName>
        <fullName evidence="3">DUF1905 domain-containing protein</fullName>
    </recommendedName>
</protein>
<evidence type="ECO:0000313" key="1">
    <source>
        <dbReference type="EMBL" id="MBB2959392.1"/>
    </source>
</evidence>
<dbReference type="InterPro" id="IPR037079">
    <property type="entry name" value="AF2212/PG0164-like_sf"/>
</dbReference>
<evidence type="ECO:0000313" key="2">
    <source>
        <dbReference type="Proteomes" id="UP000545286"/>
    </source>
</evidence>